<protein>
    <submittedName>
        <fullName evidence="2">Uncharacterized protein</fullName>
    </submittedName>
</protein>
<reference evidence="2 3" key="1">
    <citation type="submission" date="2020-04" db="EMBL/GenBank/DDBJ databases">
        <title>Perkinsus olseni comparative genomics.</title>
        <authorList>
            <person name="Bogema D.R."/>
        </authorList>
    </citation>
    <scope>NUCLEOTIDE SEQUENCE [LARGE SCALE GENOMIC DNA]</scope>
    <source>
        <strain evidence="2 3">ATCC PRA-207</strain>
    </source>
</reference>
<gene>
    <name evidence="2" type="ORF">FOZ63_012231</name>
</gene>
<dbReference type="EMBL" id="JABANO010017781">
    <property type="protein sequence ID" value="KAF4732871.1"/>
    <property type="molecule type" value="Genomic_DNA"/>
</dbReference>
<evidence type="ECO:0000313" key="3">
    <source>
        <dbReference type="Proteomes" id="UP000553632"/>
    </source>
</evidence>
<dbReference type="AlphaFoldDB" id="A0A7J6SJ66"/>
<keyword evidence="3" id="KW-1185">Reference proteome</keyword>
<dbReference type="Proteomes" id="UP000553632">
    <property type="component" value="Unassembled WGS sequence"/>
</dbReference>
<feature type="non-terminal residue" evidence="2">
    <location>
        <position position="867"/>
    </location>
</feature>
<feature type="compositionally biased region" description="Polar residues" evidence="1">
    <location>
        <begin position="157"/>
        <end position="174"/>
    </location>
</feature>
<evidence type="ECO:0000256" key="1">
    <source>
        <dbReference type="SAM" id="MobiDB-lite"/>
    </source>
</evidence>
<evidence type="ECO:0000313" key="2">
    <source>
        <dbReference type="EMBL" id="KAF4732871.1"/>
    </source>
</evidence>
<feature type="region of interest" description="Disordered" evidence="1">
    <location>
        <begin position="147"/>
        <end position="187"/>
    </location>
</feature>
<proteinExistence type="predicted"/>
<organism evidence="2 3">
    <name type="scientific">Perkinsus olseni</name>
    <name type="common">Perkinsus atlanticus</name>
    <dbReference type="NCBI Taxonomy" id="32597"/>
    <lineage>
        <taxon>Eukaryota</taxon>
        <taxon>Sar</taxon>
        <taxon>Alveolata</taxon>
        <taxon>Perkinsozoa</taxon>
        <taxon>Perkinsea</taxon>
        <taxon>Perkinsida</taxon>
        <taxon>Perkinsidae</taxon>
        <taxon>Perkinsus</taxon>
    </lineage>
</organism>
<name>A0A7J6SJ66_PEROL</name>
<comment type="caution">
    <text evidence="2">The sequence shown here is derived from an EMBL/GenBank/DDBJ whole genome shotgun (WGS) entry which is preliminary data.</text>
</comment>
<sequence>EFAIRNSSVRGELPEIGVDLYALTINDQSSAGLDVLDYRQGVMRSSVFDPRPHYLVKTRAELGLPPLPDHHPDRQPSVHVCPHCFWKLECYNSTRLRKHITAHWDEQREENGGAVGAARSDAVSPCTLQAPGKAACSDELSSRVTIPSVTPGALPSKVNQSNENPVISATSIPSRDNCPDSQDRKRRRSIERLPDIRNFCMSLPTKHNIDDFVTRLARASIILGIPEDLLVSEAMLHAFSVIRPQFRETFQRYGWSAGHLSSRKQHIYQETLDLALGQILILARSGAVITLQIVKMRQTTSNAVIIGTFAGCTSESVTRIVPLRCSTITGPATCTEEAVKFITDDCLQQFKKNNVPIVGLLSVPDLTMKPICQQLTDALEEPVLRVECMFTHIEAFATKALSTSPYTQWTSICNKLFSLGSSDETLANALEDCGVSTGVFDIADAAPTASIRALGSLLEHWGEIARELIDQGFKNSSSTTLVEETRSLVSSKLACTANRLEVEKLYQLIAPVLGLINTLRAENSSAFKFLVEAKTALEPILATDLLQEQERMSLKRSYNRLVQGMDWVVIFDPRGWSSEDGWKTPFLAQALSLIETGRFPDRERCVQCCFDFANRAGSHMVFPPSTLKLVEPSVYWRTFKGECEMAKRLYEAAVTLCSTYTVQHEVLRPAAKRTSRFGAGPEQIFMTACVSWAELLQSEAPTSRLDVRPSSANDSPSGSECGSCNKFDLSFGSIGGSAAQSPVQYLEEHAVQLCEQPVVSSASSSGSQEAGSSVQRTSLAKHISHAFLRFYGEDGVSFKCPDEHYGRIMQCPRKKDHYIIYYDSSNQRLDGSFDVRSVKSRYLKGEFDLPSLKCYIEVISKLGKTAN</sequence>
<accession>A0A7J6SJ66</accession>